<dbReference type="EMBL" id="CAWUHD010000054">
    <property type="protein sequence ID" value="CAK7224295.1"/>
    <property type="molecule type" value="Genomic_DNA"/>
</dbReference>
<gene>
    <name evidence="3" type="ORF">SEUCBS140593_005526</name>
</gene>
<keyword evidence="4" id="KW-1185">Reference proteome</keyword>
<dbReference type="Gene3D" id="3.50.30.50">
    <property type="entry name" value="Putative cyclase"/>
    <property type="match status" value="1"/>
</dbReference>
<dbReference type="PANTHER" id="PTHR34861">
    <property type="match status" value="1"/>
</dbReference>
<dbReference type="InterPro" id="IPR007325">
    <property type="entry name" value="KFase/CYL"/>
</dbReference>
<name>A0ABP0BY17_9PEZI</name>
<evidence type="ECO:0000256" key="1">
    <source>
        <dbReference type="ARBA" id="ARBA00007865"/>
    </source>
</evidence>
<evidence type="ECO:0000256" key="2">
    <source>
        <dbReference type="SAM" id="MobiDB-lite"/>
    </source>
</evidence>
<dbReference type="PANTHER" id="PTHR34861:SF11">
    <property type="entry name" value="CYCLASE"/>
    <property type="match status" value="1"/>
</dbReference>
<feature type="region of interest" description="Disordered" evidence="2">
    <location>
        <begin position="1"/>
        <end position="27"/>
    </location>
</feature>
<organism evidence="3 4">
    <name type="scientific">Sporothrix eucalyptigena</name>
    <dbReference type="NCBI Taxonomy" id="1812306"/>
    <lineage>
        <taxon>Eukaryota</taxon>
        <taxon>Fungi</taxon>
        <taxon>Dikarya</taxon>
        <taxon>Ascomycota</taxon>
        <taxon>Pezizomycotina</taxon>
        <taxon>Sordariomycetes</taxon>
        <taxon>Sordariomycetidae</taxon>
        <taxon>Ophiostomatales</taxon>
        <taxon>Ophiostomataceae</taxon>
        <taxon>Sporothrix</taxon>
    </lineage>
</organism>
<dbReference type="Proteomes" id="UP001642482">
    <property type="component" value="Unassembled WGS sequence"/>
</dbReference>
<dbReference type="Pfam" id="PF04199">
    <property type="entry name" value="Cyclase"/>
    <property type="match status" value="1"/>
</dbReference>
<sequence>MASNADGIDNGTDAVHTVEPSFSSLPLREGDPPYSAWGLWGTDDHIGTLNRLTPAVVRGAASEISEGTRFSLNWCLSKPTTPGFLRYKDAFEHTIVGEYVLDDKLVFNTQKSTQWDGLRHFAYQQQQLFYNGTTREQIVAEGSGGSEAALGMHWWHKAGGVAGRGFLIDYWAYAEAHGKTYDPMRPGSVSFDDLMACLGWQQQQQTDILLQPRPGDILLLRLGFSARYAHLDRDQERAVGEAWPPASYGVHQDRRLLQWLWDSKFAAVGGDSPGWEAFPVDERAGFFYHEVLLAGWGCPIAELLWLEDVASWCCEHSRWTFFLSSCPLNVFGGVASPANMLAIV</sequence>
<reference evidence="3 4" key="1">
    <citation type="submission" date="2024-01" db="EMBL/GenBank/DDBJ databases">
        <authorList>
            <person name="Allen C."/>
            <person name="Tagirdzhanova G."/>
        </authorList>
    </citation>
    <scope>NUCLEOTIDE SEQUENCE [LARGE SCALE GENOMIC DNA]</scope>
</reference>
<dbReference type="SUPFAM" id="SSF102198">
    <property type="entry name" value="Putative cyclase"/>
    <property type="match status" value="1"/>
</dbReference>
<protein>
    <recommendedName>
        <fullName evidence="5">Cyclase</fullName>
    </recommendedName>
</protein>
<evidence type="ECO:0008006" key="5">
    <source>
        <dbReference type="Google" id="ProtNLM"/>
    </source>
</evidence>
<dbReference type="InterPro" id="IPR037175">
    <property type="entry name" value="KFase_sf"/>
</dbReference>
<evidence type="ECO:0000313" key="4">
    <source>
        <dbReference type="Proteomes" id="UP001642482"/>
    </source>
</evidence>
<proteinExistence type="inferred from homology"/>
<comment type="similarity">
    <text evidence="1">Belongs to the Cyclase 1 superfamily.</text>
</comment>
<comment type="caution">
    <text evidence="3">The sequence shown here is derived from an EMBL/GenBank/DDBJ whole genome shotgun (WGS) entry which is preliminary data.</text>
</comment>
<evidence type="ECO:0000313" key="3">
    <source>
        <dbReference type="EMBL" id="CAK7224295.1"/>
    </source>
</evidence>
<accession>A0ABP0BY17</accession>